<dbReference type="OrthoDB" id="10255185at2759"/>
<dbReference type="CTD" id="20252745"/>
<evidence type="ECO:0000259" key="7">
    <source>
        <dbReference type="PROSITE" id="PS52027"/>
    </source>
</evidence>
<dbReference type="RefSeq" id="XP_009059118.1">
    <property type="nucleotide sequence ID" value="XM_009060870.1"/>
</dbReference>
<comment type="similarity">
    <text evidence="1">Belongs to the ZC2HC1 family.</text>
</comment>
<proteinExistence type="inferred from homology"/>
<dbReference type="InterPro" id="IPR026104">
    <property type="entry name" value="ZNF_C2HC_dom_1C"/>
</dbReference>
<feature type="non-terminal residue" evidence="8">
    <location>
        <position position="1"/>
    </location>
</feature>
<evidence type="ECO:0000256" key="2">
    <source>
        <dbReference type="ARBA" id="ARBA00022723"/>
    </source>
</evidence>
<dbReference type="KEGG" id="lgi:LOTGIDRAFT_87677"/>
<feature type="non-terminal residue" evidence="8">
    <location>
        <position position="137"/>
    </location>
</feature>
<keyword evidence="9" id="KW-1185">Reference proteome</keyword>
<gene>
    <name evidence="8" type="ORF">LOTGIDRAFT_87677</name>
</gene>
<reference evidence="8 9" key="1">
    <citation type="journal article" date="2013" name="Nature">
        <title>Insights into bilaterian evolution from three spiralian genomes.</title>
        <authorList>
            <person name="Simakov O."/>
            <person name="Marletaz F."/>
            <person name="Cho S.J."/>
            <person name="Edsinger-Gonzales E."/>
            <person name="Havlak P."/>
            <person name="Hellsten U."/>
            <person name="Kuo D.H."/>
            <person name="Larsson T."/>
            <person name="Lv J."/>
            <person name="Arendt D."/>
            <person name="Savage R."/>
            <person name="Osoegawa K."/>
            <person name="de Jong P."/>
            <person name="Grimwood J."/>
            <person name="Chapman J.A."/>
            <person name="Shapiro H."/>
            <person name="Aerts A."/>
            <person name="Otillar R.P."/>
            <person name="Terry A.Y."/>
            <person name="Boore J.L."/>
            <person name="Grigoriev I.V."/>
            <person name="Lindberg D.R."/>
            <person name="Seaver E.C."/>
            <person name="Weisblat D.A."/>
            <person name="Putnam N.H."/>
            <person name="Rokhsar D.S."/>
        </authorList>
    </citation>
    <scope>NUCLEOTIDE SEQUENCE [LARGE SCALE GENOMIC DNA]</scope>
</reference>
<sequence>KLKECKICGRRFAQERLQKHEGACKTANKKRKIFDPVKMRLEGTEANQFHWKAEKKSTPSKPKKDWRKQHDEFRKTIQHAKKVGDIEKKGGDIRTVTPLPPAENPDYIQCPHCERRFNSTAAERHIPKCKDIKGRPL</sequence>
<evidence type="ECO:0000256" key="6">
    <source>
        <dbReference type="PROSITE-ProRule" id="PRU01371"/>
    </source>
</evidence>
<evidence type="ECO:0000256" key="3">
    <source>
        <dbReference type="ARBA" id="ARBA00022771"/>
    </source>
</evidence>
<dbReference type="PANTHER" id="PTHR14649">
    <property type="entry name" value="ZINC FINGER C2HC DOMAIN-CONTAINING PROTEIN 1C"/>
    <property type="match status" value="1"/>
</dbReference>
<dbReference type="GO" id="GO:0008270">
    <property type="term" value="F:zinc ion binding"/>
    <property type="evidence" value="ECO:0007669"/>
    <property type="project" value="UniProtKB-KW"/>
</dbReference>
<dbReference type="Pfam" id="PF13913">
    <property type="entry name" value="zf-C2HC_2"/>
    <property type="match status" value="2"/>
</dbReference>
<dbReference type="GeneID" id="20252745"/>
<feature type="domain" description="C2HC/C3H-type" evidence="7">
    <location>
        <begin position="1"/>
        <end position="30"/>
    </location>
</feature>
<dbReference type="AlphaFoldDB" id="V3ZG41"/>
<dbReference type="PANTHER" id="PTHR14649:SF1">
    <property type="entry name" value="ZINC FINGER C2HC DOMAIN-CONTAINING PROTEIN 1C"/>
    <property type="match status" value="1"/>
</dbReference>
<dbReference type="PROSITE" id="PS52027">
    <property type="entry name" value="ZF_C2HC_C3H"/>
    <property type="match status" value="2"/>
</dbReference>
<keyword evidence="2" id="KW-0479">Metal-binding</keyword>
<dbReference type="HOGENOM" id="CLU_098467_1_1_1"/>
<dbReference type="Proteomes" id="UP000030746">
    <property type="component" value="Unassembled WGS sequence"/>
</dbReference>
<dbReference type="OMA" id="DYIECPH"/>
<evidence type="ECO:0000313" key="8">
    <source>
        <dbReference type="EMBL" id="ESO90183.1"/>
    </source>
</evidence>
<evidence type="ECO:0000256" key="1">
    <source>
        <dbReference type="ARBA" id="ARBA00010843"/>
    </source>
</evidence>
<evidence type="ECO:0000256" key="4">
    <source>
        <dbReference type="ARBA" id="ARBA00022833"/>
    </source>
</evidence>
<accession>V3ZG41</accession>
<keyword evidence="3 6" id="KW-0863">Zinc-finger</keyword>
<organism evidence="8 9">
    <name type="scientific">Lottia gigantea</name>
    <name type="common">Giant owl limpet</name>
    <dbReference type="NCBI Taxonomy" id="225164"/>
    <lineage>
        <taxon>Eukaryota</taxon>
        <taxon>Metazoa</taxon>
        <taxon>Spiralia</taxon>
        <taxon>Lophotrochozoa</taxon>
        <taxon>Mollusca</taxon>
        <taxon>Gastropoda</taxon>
        <taxon>Patellogastropoda</taxon>
        <taxon>Lottioidea</taxon>
        <taxon>Lottiidae</taxon>
        <taxon>Lottia</taxon>
    </lineage>
</organism>
<feature type="domain" description="C2HC/C3H-type" evidence="7">
    <location>
        <begin position="106"/>
        <end position="135"/>
    </location>
</feature>
<protein>
    <recommendedName>
        <fullName evidence="7">C2HC/C3H-type domain-containing protein</fullName>
    </recommendedName>
</protein>
<keyword evidence="4" id="KW-0862">Zinc</keyword>
<dbReference type="EMBL" id="KB202481">
    <property type="protein sequence ID" value="ESO90183.1"/>
    <property type="molecule type" value="Genomic_DNA"/>
</dbReference>
<name>V3ZG41_LOTGI</name>
<dbReference type="InterPro" id="IPR049899">
    <property type="entry name" value="Znf_C2HC_C3H"/>
</dbReference>
<keyword evidence="5" id="KW-0175">Coiled coil</keyword>
<dbReference type="Gene3D" id="3.30.160.60">
    <property type="entry name" value="Classic Zinc Finger"/>
    <property type="match status" value="2"/>
</dbReference>
<evidence type="ECO:0000313" key="9">
    <source>
        <dbReference type="Proteomes" id="UP000030746"/>
    </source>
</evidence>
<evidence type="ECO:0000256" key="5">
    <source>
        <dbReference type="ARBA" id="ARBA00023054"/>
    </source>
</evidence>